<name>A0A9P0KTU4_ACAOB</name>
<feature type="compositionally biased region" description="Polar residues" evidence="1">
    <location>
        <begin position="51"/>
        <end position="60"/>
    </location>
</feature>
<organism evidence="2 3">
    <name type="scientific">Acanthoscelides obtectus</name>
    <name type="common">Bean weevil</name>
    <name type="synonym">Bruchus obtectus</name>
    <dbReference type="NCBI Taxonomy" id="200917"/>
    <lineage>
        <taxon>Eukaryota</taxon>
        <taxon>Metazoa</taxon>
        <taxon>Ecdysozoa</taxon>
        <taxon>Arthropoda</taxon>
        <taxon>Hexapoda</taxon>
        <taxon>Insecta</taxon>
        <taxon>Pterygota</taxon>
        <taxon>Neoptera</taxon>
        <taxon>Endopterygota</taxon>
        <taxon>Coleoptera</taxon>
        <taxon>Polyphaga</taxon>
        <taxon>Cucujiformia</taxon>
        <taxon>Chrysomeloidea</taxon>
        <taxon>Chrysomelidae</taxon>
        <taxon>Bruchinae</taxon>
        <taxon>Bruchini</taxon>
        <taxon>Acanthoscelides</taxon>
    </lineage>
</organism>
<sequence length="224" mass="25537">MYNLYETSAIGCVGNEPDVSIVTLASIGLVQPIMVTFGTNQGPIVPRQRQPKSTAAQERSFTPKDPAPVSEERDDIPNPNQYQPLVPHQYRTKLYSLKPSPNLILGTPLDIKYSQGLNKYTFTKKDLAKSLKLGRDYNGPHIFEKQPYEFSLEKKTYLKPVKSAYFDQAVDRSDNVKVKYVPQIGIVYSAGVRYYVPQFFLYNVKPLRQPEDENSVYDVNDVKY</sequence>
<accession>A0A9P0KTU4</accession>
<reference evidence="2" key="1">
    <citation type="submission" date="2022-03" db="EMBL/GenBank/DDBJ databases">
        <authorList>
            <person name="Sayadi A."/>
        </authorList>
    </citation>
    <scope>NUCLEOTIDE SEQUENCE</scope>
</reference>
<dbReference type="EMBL" id="CAKOFQ010006927">
    <property type="protein sequence ID" value="CAH1982736.1"/>
    <property type="molecule type" value="Genomic_DNA"/>
</dbReference>
<keyword evidence="3" id="KW-1185">Reference proteome</keyword>
<comment type="caution">
    <text evidence="2">The sequence shown here is derived from an EMBL/GenBank/DDBJ whole genome shotgun (WGS) entry which is preliminary data.</text>
</comment>
<dbReference type="Proteomes" id="UP001152888">
    <property type="component" value="Unassembled WGS sequence"/>
</dbReference>
<feature type="region of interest" description="Disordered" evidence="1">
    <location>
        <begin position="40"/>
        <end position="83"/>
    </location>
</feature>
<evidence type="ECO:0000313" key="2">
    <source>
        <dbReference type="EMBL" id="CAH1982736.1"/>
    </source>
</evidence>
<evidence type="ECO:0000256" key="1">
    <source>
        <dbReference type="SAM" id="MobiDB-lite"/>
    </source>
</evidence>
<evidence type="ECO:0000313" key="3">
    <source>
        <dbReference type="Proteomes" id="UP001152888"/>
    </source>
</evidence>
<gene>
    <name evidence="2" type="ORF">ACAOBT_LOCUS15180</name>
</gene>
<protein>
    <submittedName>
        <fullName evidence="2">Uncharacterized protein</fullName>
    </submittedName>
</protein>
<proteinExistence type="predicted"/>
<dbReference type="AlphaFoldDB" id="A0A9P0KTU4"/>